<evidence type="ECO:0000313" key="3">
    <source>
        <dbReference type="EMBL" id="KAL2036642.1"/>
    </source>
</evidence>
<evidence type="ECO:0000256" key="1">
    <source>
        <dbReference type="SAM" id="MobiDB-lite"/>
    </source>
</evidence>
<keyword evidence="4" id="KW-1185">Reference proteome</keyword>
<dbReference type="Proteomes" id="UP001590950">
    <property type="component" value="Unassembled WGS sequence"/>
</dbReference>
<reference evidence="3 4" key="1">
    <citation type="submission" date="2024-09" db="EMBL/GenBank/DDBJ databases">
        <title>Rethinking Asexuality: The Enigmatic Case of Functional Sexual Genes in Lepraria (Stereocaulaceae).</title>
        <authorList>
            <person name="Doellman M."/>
            <person name="Sun Y."/>
            <person name="Barcenas-Pena A."/>
            <person name="Lumbsch H.T."/>
            <person name="Grewe F."/>
        </authorList>
    </citation>
    <scope>NUCLEOTIDE SEQUENCE [LARGE SCALE GENOMIC DNA]</scope>
    <source>
        <strain evidence="3 4">Mercado 3170</strain>
    </source>
</reference>
<feature type="domain" description="Endonuclease/exonuclease/phosphatase" evidence="2">
    <location>
        <begin position="74"/>
        <end position="139"/>
    </location>
</feature>
<name>A0ABR3ZT73_9LECA</name>
<protein>
    <recommendedName>
        <fullName evidence="2">Endonuclease/exonuclease/phosphatase domain-containing protein</fullName>
    </recommendedName>
</protein>
<dbReference type="SUPFAM" id="SSF56219">
    <property type="entry name" value="DNase I-like"/>
    <property type="match status" value="1"/>
</dbReference>
<evidence type="ECO:0000259" key="2">
    <source>
        <dbReference type="Pfam" id="PF14529"/>
    </source>
</evidence>
<dbReference type="Pfam" id="PF14529">
    <property type="entry name" value="Exo_endo_phos_2"/>
    <property type="match status" value="1"/>
</dbReference>
<dbReference type="InterPro" id="IPR036691">
    <property type="entry name" value="Endo/exonu/phosph_ase_sf"/>
</dbReference>
<comment type="caution">
    <text evidence="3">The sequence shown here is derived from an EMBL/GenBank/DDBJ whole genome shotgun (WGS) entry which is preliminary data.</text>
</comment>
<gene>
    <name evidence="3" type="ORF">N7G274_010592</name>
</gene>
<dbReference type="EMBL" id="JBEFKJ010000057">
    <property type="protein sequence ID" value="KAL2036642.1"/>
    <property type="molecule type" value="Genomic_DNA"/>
</dbReference>
<accession>A0ABR3ZT73</accession>
<feature type="region of interest" description="Disordered" evidence="1">
    <location>
        <begin position="41"/>
        <end position="79"/>
    </location>
</feature>
<dbReference type="InterPro" id="IPR005135">
    <property type="entry name" value="Endo/exonuclease/phosphatase"/>
</dbReference>
<evidence type="ECO:0000313" key="4">
    <source>
        <dbReference type="Proteomes" id="UP001590950"/>
    </source>
</evidence>
<proteinExistence type="predicted"/>
<organism evidence="3 4">
    <name type="scientific">Stereocaulon virgatum</name>
    <dbReference type="NCBI Taxonomy" id="373712"/>
    <lineage>
        <taxon>Eukaryota</taxon>
        <taxon>Fungi</taxon>
        <taxon>Dikarya</taxon>
        <taxon>Ascomycota</taxon>
        <taxon>Pezizomycotina</taxon>
        <taxon>Lecanoromycetes</taxon>
        <taxon>OSLEUM clade</taxon>
        <taxon>Lecanoromycetidae</taxon>
        <taxon>Lecanorales</taxon>
        <taxon>Lecanorineae</taxon>
        <taxon>Stereocaulaceae</taxon>
        <taxon>Stereocaulon</taxon>
    </lineage>
</organism>
<dbReference type="Gene3D" id="3.60.10.10">
    <property type="entry name" value="Endonuclease/exonuclease/phosphatase"/>
    <property type="match status" value="1"/>
</dbReference>
<sequence>MMGQLQTLKILQYNIRKSLDIMMELFQNEKTTEYDVIAIQEPPARDKAQNKELNNNPDSAHVDLSIPETERPRNQPAETSVTELVEIIAERPRDEHVALEDFNLHHPTWGGEGTKVDADADELIAALATHGMVQLLEQGTVT</sequence>